<dbReference type="AlphaFoldDB" id="A0A2U3EAG4"/>
<evidence type="ECO:0000313" key="3">
    <source>
        <dbReference type="EMBL" id="PWI71482.1"/>
    </source>
</evidence>
<proteinExistence type="predicted"/>
<evidence type="ECO:0000313" key="2">
    <source>
        <dbReference type="EMBL" id="KAK4092902.1"/>
    </source>
</evidence>
<protein>
    <submittedName>
        <fullName evidence="3">Uncharacterized protein</fullName>
    </submittedName>
</protein>
<reference evidence="3" key="1">
    <citation type="submission" date="2015-05" db="EMBL/GenBank/DDBJ databases">
        <authorList>
            <person name="Wang D.B."/>
            <person name="Wang M."/>
        </authorList>
    </citation>
    <scope>NUCLEOTIDE SEQUENCE</scope>
    <source>
        <strain evidence="3">36-1</strain>
    </source>
</reference>
<evidence type="ECO:0000313" key="4">
    <source>
        <dbReference type="Proteomes" id="UP000245956"/>
    </source>
</evidence>
<dbReference type="EMBL" id="LCWV01000007">
    <property type="protein sequence ID" value="PWI71482.1"/>
    <property type="molecule type" value="Genomic_DNA"/>
</dbReference>
<evidence type="ECO:0000313" key="5">
    <source>
        <dbReference type="Proteomes" id="UP001287286"/>
    </source>
</evidence>
<gene>
    <name evidence="3" type="ORF">PCL_11576</name>
    <name evidence="2" type="ORF">Purlil1_2827</name>
</gene>
<comment type="caution">
    <text evidence="3">The sequence shown here is derived from an EMBL/GenBank/DDBJ whole genome shotgun (WGS) entry which is preliminary data.</text>
</comment>
<evidence type="ECO:0000256" key="1">
    <source>
        <dbReference type="SAM" id="MobiDB-lite"/>
    </source>
</evidence>
<accession>A0A2U3EAG4</accession>
<feature type="compositionally biased region" description="Polar residues" evidence="1">
    <location>
        <begin position="124"/>
        <end position="134"/>
    </location>
</feature>
<dbReference type="EMBL" id="JAWRVI010000007">
    <property type="protein sequence ID" value="KAK4092902.1"/>
    <property type="molecule type" value="Genomic_DNA"/>
</dbReference>
<name>A0A2U3EAG4_PURLI</name>
<dbReference type="Proteomes" id="UP001287286">
    <property type="component" value="Unassembled WGS sequence"/>
</dbReference>
<feature type="region of interest" description="Disordered" evidence="1">
    <location>
        <begin position="114"/>
        <end position="157"/>
    </location>
</feature>
<feature type="region of interest" description="Disordered" evidence="1">
    <location>
        <begin position="284"/>
        <end position="344"/>
    </location>
</feature>
<sequence>MSSPPTCRRETDAVVDGLVDALGVTVMVVNARWREVACNGPGPATLGRALGSVGPGPPRGPSGSPGGSLQLVGGSSCWRRSLAGLRGEGGRSWRTMGAPRRAVGGIFLQQAPNRAATAGEPGTSPGSRHLTSPQPVGGQVPGQAASRWSGPRVGEPTAPEQWALATGLQLTSPAHRTADRTRCADTFARALYCTDVRLHRTALHISRESHLVWRATNQALAYRSPAVSTLVSPSGIAAARSPSRACAAEANSWDGQSQPWASMGVVRLAPVLCQCAAHPCAEPPATPSCRRLPNPTQLTSPAPAEPVPRSCSVPHSVLQPRVSGTPAEVSPTGPRCSEFREAEL</sequence>
<keyword evidence="5" id="KW-1185">Reference proteome</keyword>
<organism evidence="3 4">
    <name type="scientific">Purpureocillium lilacinum</name>
    <name type="common">Paecilomyces lilacinus</name>
    <dbReference type="NCBI Taxonomy" id="33203"/>
    <lineage>
        <taxon>Eukaryota</taxon>
        <taxon>Fungi</taxon>
        <taxon>Dikarya</taxon>
        <taxon>Ascomycota</taxon>
        <taxon>Pezizomycotina</taxon>
        <taxon>Sordariomycetes</taxon>
        <taxon>Hypocreomycetidae</taxon>
        <taxon>Hypocreales</taxon>
        <taxon>Ophiocordycipitaceae</taxon>
        <taxon>Purpureocillium</taxon>
    </lineage>
</organism>
<reference evidence="2 5" key="4">
    <citation type="journal article" date="2024" name="Microbiol. Resour. Announc.">
        <title>Genome annotations for the ascomycete fungi Trichoderma harzianum, Trichoderma aggressivum, and Purpureocillium lilacinum.</title>
        <authorList>
            <person name="Beijen E.P.W."/>
            <person name="Ohm R.A."/>
        </authorList>
    </citation>
    <scope>NUCLEOTIDE SEQUENCE [LARGE SCALE GENOMIC DNA]</scope>
    <source>
        <strain evidence="2 5">CBS 150709</strain>
    </source>
</reference>
<reference evidence="2" key="3">
    <citation type="submission" date="2023-11" db="EMBL/GenBank/DDBJ databases">
        <authorList>
            <person name="Beijen E."/>
            <person name="Ohm R.A."/>
        </authorList>
    </citation>
    <scope>NUCLEOTIDE SEQUENCE</scope>
    <source>
        <strain evidence="2">CBS 150709</strain>
    </source>
</reference>
<feature type="region of interest" description="Disordered" evidence="1">
    <location>
        <begin position="48"/>
        <end position="72"/>
    </location>
</feature>
<reference evidence="3 4" key="2">
    <citation type="journal article" date="2016" name="Front. Microbiol.">
        <title>Genome and transcriptome sequences reveal the specific parasitism of the nematophagous Purpureocillium lilacinum 36-1.</title>
        <authorList>
            <person name="Xie J."/>
            <person name="Li S."/>
            <person name="Mo C."/>
            <person name="Xiao X."/>
            <person name="Peng D."/>
            <person name="Wang G."/>
            <person name="Xiao Y."/>
        </authorList>
    </citation>
    <scope>NUCLEOTIDE SEQUENCE [LARGE SCALE GENOMIC DNA]</scope>
    <source>
        <strain evidence="3 4">36-1</strain>
    </source>
</reference>
<dbReference type="Proteomes" id="UP000245956">
    <property type="component" value="Unassembled WGS sequence"/>
</dbReference>